<dbReference type="Pfam" id="PF17277">
    <property type="entry name" value="DUF5342"/>
    <property type="match status" value="1"/>
</dbReference>
<proteinExistence type="predicted"/>
<keyword evidence="2" id="KW-1185">Reference proteome</keyword>
<evidence type="ECO:0008006" key="3">
    <source>
        <dbReference type="Google" id="ProtNLM"/>
    </source>
</evidence>
<evidence type="ECO:0000313" key="2">
    <source>
        <dbReference type="Proteomes" id="UP001646157"/>
    </source>
</evidence>
<evidence type="ECO:0000313" key="1">
    <source>
        <dbReference type="EMBL" id="MBM7586403.1"/>
    </source>
</evidence>
<sequence length="69" mass="8465">MISHFQFKNMYDNKQLPGWVFTFFFKGVRYEGNYHKTGEIEWIGQSPSEENQDFIKKQIHELMLFHVYE</sequence>
<dbReference type="InterPro" id="IPR017263">
    <property type="entry name" value="UCP037692"/>
</dbReference>
<protein>
    <recommendedName>
        <fullName evidence="3">YheE family protein</fullName>
    </recommendedName>
</protein>
<dbReference type="PIRSF" id="PIRSF037692">
    <property type="entry name" value="UCP037692"/>
    <property type="match status" value="1"/>
</dbReference>
<dbReference type="Proteomes" id="UP001646157">
    <property type="component" value="Unassembled WGS sequence"/>
</dbReference>
<comment type="caution">
    <text evidence="1">The sequence shown here is derived from an EMBL/GenBank/DDBJ whole genome shotgun (WGS) entry which is preliminary data.</text>
</comment>
<gene>
    <name evidence="1" type="ORF">JOC86_002955</name>
</gene>
<dbReference type="EMBL" id="JAFBDZ010000003">
    <property type="protein sequence ID" value="MBM7586403.1"/>
    <property type="molecule type" value="Genomic_DNA"/>
</dbReference>
<organism evidence="1 2">
    <name type="scientific">Rossellomorea pakistanensis</name>
    <dbReference type="NCBI Taxonomy" id="992288"/>
    <lineage>
        <taxon>Bacteria</taxon>
        <taxon>Bacillati</taxon>
        <taxon>Bacillota</taxon>
        <taxon>Bacilli</taxon>
        <taxon>Bacillales</taxon>
        <taxon>Bacillaceae</taxon>
        <taxon>Rossellomorea</taxon>
    </lineage>
</organism>
<name>A0ABS2NF07_9BACI</name>
<dbReference type="RefSeq" id="WP_205174228.1">
    <property type="nucleotide sequence ID" value="NZ_JAFBDZ010000003.1"/>
</dbReference>
<reference evidence="1 2" key="1">
    <citation type="submission" date="2021-01" db="EMBL/GenBank/DDBJ databases">
        <title>Genomic Encyclopedia of Type Strains, Phase IV (KMG-IV): sequencing the most valuable type-strain genomes for metagenomic binning, comparative biology and taxonomic classification.</title>
        <authorList>
            <person name="Goeker M."/>
        </authorList>
    </citation>
    <scope>NUCLEOTIDE SEQUENCE [LARGE SCALE GENOMIC DNA]</scope>
    <source>
        <strain evidence="1 2">DSM 24834</strain>
    </source>
</reference>
<accession>A0ABS2NF07</accession>